<name>A0A2I6UG21_9CAUD</name>
<reference evidence="2 3" key="1">
    <citation type="submission" date="2017-07" db="EMBL/GenBank/DDBJ databases">
        <title>Characterization of ecologically diverse viruses infecting co-occurring strains of cosmopolitan hyperhalophilic Bacteroidetes.</title>
        <authorList>
            <person name="Villamor J."/>
            <person name="Ramos-Barbero M.D."/>
            <person name="Gonzalez-Torres P."/>
            <person name="Gabaldon T."/>
            <person name="Rollesso-Mora R."/>
            <person name="Meseguer I."/>
            <person name="Martinez-Garcia M."/>
            <person name="Santos F."/>
            <person name="Anton J."/>
        </authorList>
    </citation>
    <scope>NUCLEOTIDE SEQUENCE [LARGE SCALE GENOMIC DNA]</scope>
</reference>
<evidence type="ECO:0000313" key="3">
    <source>
        <dbReference type="Proteomes" id="UP000259847"/>
    </source>
</evidence>
<feature type="compositionally biased region" description="Basic and acidic residues" evidence="1">
    <location>
        <begin position="104"/>
        <end position="113"/>
    </location>
</feature>
<sequence length="233" mass="25780">MTGIYRLADLTVQVEGSIEELVACQGVEREFSRACRKIRKAAGEEDVQILLDKDLESAEGRKFSKIRLRAYAGGKNYTIDCGTTEDNILGVYVPWDAPVEVYDRETETVEEVKPLANSEPDTAPSQEAAEEPREGESEAQSGSQGTAPSEPPTPDTRENGKITEGAALQLWNAAKQAGHNRQTFAKMLATVAGIDTPKLLHVDDWPQAWAYATHPGEWKMDQHVEEERELPLQ</sequence>
<evidence type="ECO:0000256" key="1">
    <source>
        <dbReference type="SAM" id="MobiDB-lite"/>
    </source>
</evidence>
<protein>
    <submittedName>
        <fullName evidence="2">Structural protein</fullName>
    </submittedName>
</protein>
<dbReference type="KEGG" id="vg:40236122"/>
<dbReference type="Proteomes" id="UP000259847">
    <property type="component" value="Segment"/>
</dbReference>
<keyword evidence="3" id="KW-1185">Reference proteome</keyword>
<dbReference type="GeneID" id="40236122"/>
<feature type="region of interest" description="Disordered" evidence="1">
    <location>
        <begin position="104"/>
        <end position="160"/>
    </location>
</feature>
<organism evidence="2 3">
    <name type="scientific">Salinibacter phage M1EM-1</name>
    <dbReference type="NCBI Taxonomy" id="2681616"/>
    <lineage>
        <taxon>Viruses</taxon>
        <taxon>Duplodnaviria</taxon>
        <taxon>Heunggongvirae</taxon>
        <taxon>Uroviricota</taxon>
        <taxon>Caudoviricetes</taxon>
        <taxon>Holosalinivirus</taxon>
        <taxon>Holosalinivirus M1EM1</taxon>
    </lineage>
</organism>
<accession>A0A2I6UG21</accession>
<dbReference type="RefSeq" id="YP_009639331.1">
    <property type="nucleotide sequence ID" value="NC_042348.1"/>
</dbReference>
<proteinExistence type="predicted"/>
<evidence type="ECO:0000313" key="2">
    <source>
        <dbReference type="EMBL" id="AUO78925.1"/>
    </source>
</evidence>
<dbReference type="EMBL" id="MF580955">
    <property type="protein sequence ID" value="AUO78925.1"/>
    <property type="molecule type" value="Genomic_DNA"/>
</dbReference>